<accession>A0ABN2N7L5</accession>
<dbReference type="Proteomes" id="UP001500449">
    <property type="component" value="Unassembled WGS sequence"/>
</dbReference>
<evidence type="ECO:0000313" key="1">
    <source>
        <dbReference type="EMBL" id="GAA1856441.1"/>
    </source>
</evidence>
<keyword evidence="2" id="KW-1185">Reference proteome</keyword>
<sequence>MPGAVGTSAGGSIALGITVTAVRGLAARTIAASTSLRVTMYRYNRSPTFSTASNGSP</sequence>
<reference evidence="1 2" key="1">
    <citation type="journal article" date="2019" name="Int. J. Syst. Evol. Microbiol.">
        <title>The Global Catalogue of Microorganisms (GCM) 10K type strain sequencing project: providing services to taxonomists for standard genome sequencing and annotation.</title>
        <authorList>
            <consortium name="The Broad Institute Genomics Platform"/>
            <consortium name="The Broad Institute Genome Sequencing Center for Infectious Disease"/>
            <person name="Wu L."/>
            <person name="Ma J."/>
        </authorList>
    </citation>
    <scope>NUCLEOTIDE SEQUENCE [LARGE SCALE GENOMIC DNA]</scope>
    <source>
        <strain evidence="1 2">JCM 16009</strain>
    </source>
</reference>
<organism evidence="1 2">
    <name type="scientific">Pseudonocardia ailaonensis</name>
    <dbReference type="NCBI Taxonomy" id="367279"/>
    <lineage>
        <taxon>Bacteria</taxon>
        <taxon>Bacillati</taxon>
        <taxon>Actinomycetota</taxon>
        <taxon>Actinomycetes</taxon>
        <taxon>Pseudonocardiales</taxon>
        <taxon>Pseudonocardiaceae</taxon>
        <taxon>Pseudonocardia</taxon>
    </lineage>
</organism>
<comment type="caution">
    <text evidence="1">The sequence shown here is derived from an EMBL/GenBank/DDBJ whole genome shotgun (WGS) entry which is preliminary data.</text>
</comment>
<dbReference type="EMBL" id="BAAAQK010000012">
    <property type="protein sequence ID" value="GAA1856441.1"/>
    <property type="molecule type" value="Genomic_DNA"/>
</dbReference>
<proteinExistence type="predicted"/>
<evidence type="ECO:0000313" key="2">
    <source>
        <dbReference type="Proteomes" id="UP001500449"/>
    </source>
</evidence>
<protein>
    <submittedName>
        <fullName evidence="1">Uncharacterized protein</fullName>
    </submittedName>
</protein>
<gene>
    <name evidence="1" type="ORF">GCM10009836_40810</name>
</gene>
<name>A0ABN2N7L5_9PSEU</name>